<dbReference type="NCBIfam" id="NF038305">
    <property type="entry name" value="HpsJ_fam"/>
    <property type="match status" value="1"/>
</dbReference>
<feature type="coiled-coil region" evidence="1">
    <location>
        <begin position="200"/>
        <end position="227"/>
    </location>
</feature>
<feature type="transmembrane region" description="Helical" evidence="2">
    <location>
        <begin position="84"/>
        <end position="108"/>
    </location>
</feature>
<keyword evidence="2" id="KW-1133">Transmembrane helix</keyword>
<keyword evidence="1" id="KW-0175">Coiled coil</keyword>
<dbReference type="Proteomes" id="UP000625316">
    <property type="component" value="Unassembled WGS sequence"/>
</dbReference>
<organism evidence="3 4">
    <name type="scientific">Romeriopsis navalis LEGE 11480</name>
    <dbReference type="NCBI Taxonomy" id="2777977"/>
    <lineage>
        <taxon>Bacteria</taxon>
        <taxon>Bacillati</taxon>
        <taxon>Cyanobacteriota</taxon>
        <taxon>Cyanophyceae</taxon>
        <taxon>Leptolyngbyales</taxon>
        <taxon>Leptolyngbyaceae</taxon>
        <taxon>Romeriopsis</taxon>
        <taxon>Romeriopsis navalis</taxon>
    </lineage>
</organism>
<keyword evidence="2" id="KW-0472">Membrane</keyword>
<keyword evidence="2" id="KW-0812">Transmembrane</keyword>
<comment type="caution">
    <text evidence="3">The sequence shown here is derived from an EMBL/GenBank/DDBJ whole genome shotgun (WGS) entry which is preliminary data.</text>
</comment>
<dbReference type="EMBL" id="JADEXQ010000099">
    <property type="protein sequence ID" value="MBE9032324.1"/>
    <property type="molecule type" value="Genomic_DNA"/>
</dbReference>
<accession>A0A928VU83</accession>
<dbReference type="InterPro" id="IPR047709">
    <property type="entry name" value="HpsJ-like"/>
</dbReference>
<proteinExistence type="predicted"/>
<evidence type="ECO:0000256" key="1">
    <source>
        <dbReference type="SAM" id="Coils"/>
    </source>
</evidence>
<dbReference type="RefSeq" id="WP_264327144.1">
    <property type="nucleotide sequence ID" value="NZ_JADEXQ010000099.1"/>
</dbReference>
<evidence type="ECO:0000256" key="2">
    <source>
        <dbReference type="SAM" id="Phobius"/>
    </source>
</evidence>
<evidence type="ECO:0000313" key="4">
    <source>
        <dbReference type="Proteomes" id="UP000625316"/>
    </source>
</evidence>
<name>A0A928VU83_9CYAN</name>
<feature type="transmembrane region" description="Helical" evidence="2">
    <location>
        <begin position="51"/>
        <end position="72"/>
    </location>
</feature>
<protein>
    <submittedName>
        <fullName evidence="3">Uncharacterized protein</fullName>
    </submittedName>
</protein>
<dbReference type="AlphaFoldDB" id="A0A928VU83"/>
<gene>
    <name evidence="3" type="ORF">IQ266_21535</name>
</gene>
<reference evidence="3" key="1">
    <citation type="submission" date="2020-10" db="EMBL/GenBank/DDBJ databases">
        <authorList>
            <person name="Castelo-Branco R."/>
            <person name="Eusebio N."/>
            <person name="Adriana R."/>
            <person name="Vieira A."/>
            <person name="Brugerolle De Fraissinette N."/>
            <person name="Rezende De Castro R."/>
            <person name="Schneider M.P."/>
            <person name="Vasconcelos V."/>
            <person name="Leao P.N."/>
        </authorList>
    </citation>
    <scope>NUCLEOTIDE SEQUENCE</scope>
    <source>
        <strain evidence="3">LEGE 11480</strain>
    </source>
</reference>
<keyword evidence="4" id="KW-1185">Reference proteome</keyword>
<feature type="transmembrane region" description="Helical" evidence="2">
    <location>
        <begin position="237"/>
        <end position="259"/>
    </location>
</feature>
<sequence>MKAKNNFSSAPFALKLVGFILIFSTLLDYLLLLTGLNFQDKSALGSGITQIVNQGVIPMIGSVFVLTAYWLERVADMPLRNSKLFRFIALAVAGLLGVLFLVLTPIHFNNVSTVANQTRAEFSKRAEDAEKQIEPMLIQQKQMLTALAKDPKQLDERLKQTKEAIASKQVPEQNLPQLEEQKQVLERIKANPKAVDTLAKDARDRLLNRIRDEKQEAEKRVNDQAFKSNAKTGVSSLILSVGYLIISWVGLSEMGLFSGGPKNRRAPKK</sequence>
<feature type="transmembrane region" description="Helical" evidence="2">
    <location>
        <begin position="12"/>
        <end position="31"/>
    </location>
</feature>
<evidence type="ECO:0000313" key="3">
    <source>
        <dbReference type="EMBL" id="MBE9032324.1"/>
    </source>
</evidence>